<evidence type="ECO:0000313" key="2">
    <source>
        <dbReference type="EMBL" id="QCN89213.1"/>
    </source>
</evidence>
<dbReference type="Proteomes" id="UP000271291">
    <property type="component" value="Chromosome"/>
</dbReference>
<reference evidence="1 3" key="2">
    <citation type="submission" date="2018-12" db="EMBL/GenBank/DDBJ databases">
        <title>Streptomyces griseoviridis F1-27 complete genome.</title>
        <authorList>
            <person name="Mariita R.M."/>
            <person name="Sello J.K."/>
        </authorList>
    </citation>
    <scope>NUCLEOTIDE SEQUENCE [LARGE SCALE GENOMIC DNA]</scope>
    <source>
        <strain evidence="1 3">F1-27</strain>
    </source>
</reference>
<protein>
    <recommendedName>
        <fullName evidence="5">TetR family transcriptional regulator</fullName>
    </recommendedName>
</protein>
<dbReference type="OrthoDB" id="4214267at2"/>
<evidence type="ECO:0000313" key="3">
    <source>
        <dbReference type="Proteomes" id="UP000271291"/>
    </source>
</evidence>
<accession>A0A3S9Z827</accession>
<evidence type="ECO:0000313" key="4">
    <source>
        <dbReference type="Proteomes" id="UP000501753"/>
    </source>
</evidence>
<reference evidence="2 4" key="1">
    <citation type="submission" date="2018-04" db="EMBL/GenBank/DDBJ databases">
        <title>Complete genome sequences of Streptomyces griseoviridis K61 and characterization of antagonistic properties of biological control agents.</title>
        <authorList>
            <person name="Mariita R.M."/>
            <person name="Sello J.K."/>
        </authorList>
    </citation>
    <scope>NUCLEOTIDE SEQUENCE [LARGE SCALE GENOMIC DNA]</scope>
    <source>
        <strain evidence="2 4">K61</strain>
    </source>
</reference>
<keyword evidence="4" id="KW-1185">Reference proteome</keyword>
<evidence type="ECO:0000313" key="1">
    <source>
        <dbReference type="EMBL" id="AZS83931.1"/>
    </source>
</evidence>
<gene>
    <name evidence="2" type="ORF">DDJ31_33150</name>
    <name evidence="1" type="ORF">ELQ87_06205</name>
</gene>
<name>A0A3S9Z827_STRGD</name>
<dbReference type="AlphaFoldDB" id="A0A3S9Z827"/>
<dbReference type="Proteomes" id="UP000501753">
    <property type="component" value="Chromosome"/>
</dbReference>
<proteinExistence type="predicted"/>
<evidence type="ECO:0008006" key="5">
    <source>
        <dbReference type="Google" id="ProtNLM"/>
    </source>
</evidence>
<dbReference type="KEGG" id="sgd:ELQ87_06205"/>
<dbReference type="RefSeq" id="WP_127176839.1">
    <property type="nucleotide sequence ID" value="NZ_CP029078.1"/>
</dbReference>
<sequence length="70" mass="7129">MGDLAAEARAADPERLADGLVLVLNGVYVTVTVTATVTVLGPESPEGPARCIAELGRRLVEAACDGPGRP</sequence>
<organism evidence="1 3">
    <name type="scientific">Streptomyces griseoviridis</name>
    <dbReference type="NCBI Taxonomy" id="45398"/>
    <lineage>
        <taxon>Bacteria</taxon>
        <taxon>Bacillati</taxon>
        <taxon>Actinomycetota</taxon>
        <taxon>Actinomycetes</taxon>
        <taxon>Kitasatosporales</taxon>
        <taxon>Streptomycetaceae</taxon>
        <taxon>Streptomyces</taxon>
    </lineage>
</organism>
<dbReference type="EMBL" id="CP029078">
    <property type="protein sequence ID" value="QCN89213.1"/>
    <property type="molecule type" value="Genomic_DNA"/>
</dbReference>
<dbReference type="EMBL" id="CP034687">
    <property type="protein sequence ID" value="AZS83931.1"/>
    <property type="molecule type" value="Genomic_DNA"/>
</dbReference>